<organism evidence="1 2">
    <name type="scientific">Wuchereria bancrofti</name>
    <dbReference type="NCBI Taxonomy" id="6293"/>
    <lineage>
        <taxon>Eukaryota</taxon>
        <taxon>Metazoa</taxon>
        <taxon>Ecdysozoa</taxon>
        <taxon>Nematoda</taxon>
        <taxon>Chromadorea</taxon>
        <taxon>Rhabditida</taxon>
        <taxon>Spirurina</taxon>
        <taxon>Spiruromorpha</taxon>
        <taxon>Filarioidea</taxon>
        <taxon>Onchocercidae</taxon>
        <taxon>Wuchereria</taxon>
    </lineage>
</organism>
<dbReference type="InParanoid" id="A0A3P7FVV7"/>
<dbReference type="EMBL" id="UYWW01006167">
    <property type="protein sequence ID" value="VDM14582.1"/>
    <property type="molecule type" value="Genomic_DNA"/>
</dbReference>
<accession>A0A3P7FVV7</accession>
<keyword evidence="2" id="KW-1185">Reference proteome</keyword>
<gene>
    <name evidence="1" type="ORF">WBA_LOCUS7968</name>
</gene>
<dbReference type="Proteomes" id="UP000270924">
    <property type="component" value="Unassembled WGS sequence"/>
</dbReference>
<evidence type="ECO:0000313" key="1">
    <source>
        <dbReference type="EMBL" id="VDM14582.1"/>
    </source>
</evidence>
<sequence>MHRIASVLNQMKILFLEIRYFVSQAVCRDLNDDIIATFPLNTRTVKPRWIRHVRNHGPLNITRAQCEIRLQCNLVVGWGGLLVCSYGKLRQILTSFCHQCAKYIGVRFEAASKEIKCLLFLSQTLPSQYNDMATVSRFSTSTNHQTNIEESFTTKNCGILFSGFWCFFQMECEEACSSTIVELWSIAHLAFIHFRALSAVNFCYISKWGNYVSLGKTFRLSILGFKYIKFLSSGYYLHNFINMILLLHCKYKYIHKYINIIFSIPIIL</sequence>
<proteinExistence type="predicted"/>
<reference evidence="1 2" key="1">
    <citation type="submission" date="2018-11" db="EMBL/GenBank/DDBJ databases">
        <authorList>
            <consortium name="Pathogen Informatics"/>
        </authorList>
    </citation>
    <scope>NUCLEOTIDE SEQUENCE [LARGE SCALE GENOMIC DNA]</scope>
</reference>
<evidence type="ECO:0000313" key="2">
    <source>
        <dbReference type="Proteomes" id="UP000270924"/>
    </source>
</evidence>
<name>A0A3P7FVV7_WUCBA</name>
<dbReference type="AlphaFoldDB" id="A0A3P7FVV7"/>
<protein>
    <submittedName>
        <fullName evidence="1">Uncharacterized protein</fullName>
    </submittedName>
</protein>